<evidence type="ECO:0000256" key="6">
    <source>
        <dbReference type="ARBA" id="ARBA00022642"/>
    </source>
</evidence>
<keyword evidence="7 12" id="KW-0274">FAD</keyword>
<dbReference type="SUPFAM" id="SSF51905">
    <property type="entry name" value="FAD/NAD(P)-binding domain"/>
    <property type="match status" value="1"/>
</dbReference>
<comment type="pathway">
    <text evidence="2 12">Cofactor biosynthesis; NAD(+) biosynthesis; iminoaspartate from L-aspartate (oxidase route): step 1/1.</text>
</comment>
<accession>A0A5D0MVV5</accession>
<dbReference type="InterPro" id="IPR005288">
    <property type="entry name" value="NadB"/>
</dbReference>
<feature type="domain" description="Fumarate reductase/succinate dehydrogenase flavoprotein-like C-terminal" evidence="14">
    <location>
        <begin position="423"/>
        <end position="507"/>
    </location>
</feature>
<dbReference type="InterPro" id="IPR036188">
    <property type="entry name" value="FAD/NAD-bd_sf"/>
</dbReference>
<evidence type="ECO:0000259" key="14">
    <source>
        <dbReference type="Pfam" id="PF02910"/>
    </source>
</evidence>
<dbReference type="EC" id="1.4.3.16" evidence="4 10"/>
<dbReference type="InterPro" id="IPR037099">
    <property type="entry name" value="Fum_R/Succ_DH_flav-like_C_sf"/>
</dbReference>
<comment type="subcellular location">
    <subcellularLocation>
        <location evidence="12">Cytoplasm</location>
    </subcellularLocation>
</comment>
<evidence type="ECO:0000256" key="10">
    <source>
        <dbReference type="NCBIfam" id="TIGR00551"/>
    </source>
</evidence>
<dbReference type="UniPathway" id="UPA00253">
    <property type="reaction ID" value="UER00326"/>
</dbReference>
<dbReference type="GO" id="GO:0034628">
    <property type="term" value="P:'de novo' NAD+ biosynthetic process from L-aspartate"/>
    <property type="evidence" value="ECO:0007669"/>
    <property type="project" value="TreeGrafter"/>
</dbReference>
<dbReference type="FunFam" id="3.90.700.10:FF:000002">
    <property type="entry name" value="L-aspartate oxidase"/>
    <property type="match status" value="1"/>
</dbReference>
<dbReference type="Gene3D" id="1.20.58.100">
    <property type="entry name" value="Fumarate reductase/succinate dehydrogenase flavoprotein-like, C-terminal domain"/>
    <property type="match status" value="1"/>
</dbReference>
<keyword evidence="8 12" id="KW-0560">Oxidoreductase</keyword>
<evidence type="ECO:0000259" key="13">
    <source>
        <dbReference type="Pfam" id="PF00890"/>
    </source>
</evidence>
<keyword evidence="6 12" id="KW-0662">Pyridine nucleotide biosynthesis</keyword>
<evidence type="ECO:0000256" key="1">
    <source>
        <dbReference type="ARBA" id="ARBA00001974"/>
    </source>
</evidence>
<comment type="catalytic activity">
    <reaction evidence="9">
        <text>L-aspartate + O2 = iminosuccinate + H2O2</text>
        <dbReference type="Rhea" id="RHEA:25876"/>
        <dbReference type="ChEBI" id="CHEBI:15379"/>
        <dbReference type="ChEBI" id="CHEBI:16240"/>
        <dbReference type="ChEBI" id="CHEBI:29991"/>
        <dbReference type="ChEBI" id="CHEBI:77875"/>
        <dbReference type="EC" id="1.4.3.16"/>
    </reaction>
    <physiologicalReaction direction="left-to-right" evidence="9">
        <dbReference type="Rhea" id="RHEA:25877"/>
    </physiologicalReaction>
</comment>
<evidence type="ECO:0000256" key="2">
    <source>
        <dbReference type="ARBA" id="ARBA00004950"/>
    </source>
</evidence>
<evidence type="ECO:0000256" key="11">
    <source>
        <dbReference type="PIRSR" id="PIRSR000171-1"/>
    </source>
</evidence>
<evidence type="ECO:0000313" key="15">
    <source>
        <dbReference type="EMBL" id="TYB36243.1"/>
    </source>
</evidence>
<dbReference type="PRINTS" id="PR00368">
    <property type="entry name" value="FADPNR"/>
</dbReference>
<organism evidence="15 16">
    <name type="scientific">Flexistipes sinusarabici</name>
    <dbReference type="NCBI Taxonomy" id="2352"/>
    <lineage>
        <taxon>Bacteria</taxon>
        <taxon>Pseudomonadati</taxon>
        <taxon>Deferribacterota</taxon>
        <taxon>Deferribacteres</taxon>
        <taxon>Deferribacterales</taxon>
        <taxon>Flexistipitaceae</taxon>
        <taxon>Flexistipes</taxon>
    </lineage>
</organism>
<dbReference type="Gene3D" id="3.50.50.60">
    <property type="entry name" value="FAD/NAD(P)-binding domain"/>
    <property type="match status" value="1"/>
</dbReference>
<dbReference type="Pfam" id="PF00890">
    <property type="entry name" value="FAD_binding_2"/>
    <property type="match status" value="1"/>
</dbReference>
<evidence type="ECO:0000256" key="7">
    <source>
        <dbReference type="ARBA" id="ARBA00022827"/>
    </source>
</evidence>
<dbReference type="SUPFAM" id="SSF46977">
    <property type="entry name" value="Succinate dehydrogenase/fumarate reductase flavoprotein C-terminal domain"/>
    <property type="match status" value="1"/>
</dbReference>
<dbReference type="Gene3D" id="3.90.700.10">
    <property type="entry name" value="Succinate dehydrogenase/fumarate reductase flavoprotein, catalytic domain"/>
    <property type="match status" value="1"/>
</dbReference>
<keyword evidence="5 12" id="KW-0285">Flavoprotein</keyword>
<dbReference type="NCBIfam" id="TIGR00551">
    <property type="entry name" value="nadB"/>
    <property type="match status" value="1"/>
</dbReference>
<comment type="similarity">
    <text evidence="3 12">Belongs to the FAD-dependent oxidoreductase 2 family. NadB subfamily.</text>
</comment>
<evidence type="ECO:0000313" key="16">
    <source>
        <dbReference type="Proteomes" id="UP000323337"/>
    </source>
</evidence>
<dbReference type="PRINTS" id="PR00411">
    <property type="entry name" value="PNDRDTASEI"/>
</dbReference>
<name>A0A5D0MVV5_FLESI</name>
<evidence type="ECO:0000256" key="4">
    <source>
        <dbReference type="ARBA" id="ARBA00012173"/>
    </source>
</evidence>
<dbReference type="InterPro" id="IPR003953">
    <property type="entry name" value="FAD-dep_OxRdtase_2_FAD-bd"/>
</dbReference>
<feature type="active site" description="Proton acceptor" evidence="11">
    <location>
        <position position="276"/>
    </location>
</feature>
<evidence type="ECO:0000256" key="12">
    <source>
        <dbReference type="RuleBase" id="RU362049"/>
    </source>
</evidence>
<comment type="function">
    <text evidence="12">Catalyzes the oxidation of L-aspartate to iminoaspartate.</text>
</comment>
<gene>
    <name evidence="15" type="primary">nadB</name>
    <name evidence="15" type="ORF">FXF49_00835</name>
</gene>
<dbReference type="GO" id="GO:0008734">
    <property type="term" value="F:L-aspartate oxidase activity"/>
    <property type="evidence" value="ECO:0007669"/>
    <property type="project" value="UniProtKB-UniRule"/>
</dbReference>
<sequence length="520" mass="57471">MKTYEFDFIVLGSGVAGLRAAAEMADYGQTAIITKAAIGESSSEYAQGGVAVVMSDDDDIYLHYEDTIKAGDGLCDKNAVFTLVDEGPRYINELIAQGANFDMHEGALDFTREAAHSVNRIIHAKGDATGHEIVRSLKNSVSKKESIKRFENVFAVDIIQENGIVSGIFAIEESSQEKVVFSARAVILTTGGAGQMFKRTTNPPVSTGDGIAISFRAGACQKDLEFYQFHPTALTMKNTPAFLLSESMRGEGGILKNIYGKRFCHNYHKLGELAPRDVVSRAIFSEMQKTDSEFVYLDLTGLEKDFVKNRFPKIYNTCLDFGLDITKEYIPVSPAAHYYMGGVETDLWGRTSIEGLYAAGETACTGVHGANRLASNSLLEGVVFGGRSAKAAIVDSRHKTLQKNKVDYKDEIDLSDKYENYLQEIQETMWENVGVVRDFDGLAKAVSYFNEKLEMIDDKKPANQKTGEIINMFYVGKLMALAAASREGSRGAHYREDFPDKSKENFHIIFNDGKFSPINR</sequence>
<evidence type="ECO:0000256" key="3">
    <source>
        <dbReference type="ARBA" id="ARBA00008562"/>
    </source>
</evidence>
<dbReference type="SUPFAM" id="SSF56425">
    <property type="entry name" value="Succinate dehydrogenase/fumarate reductase flavoprotein, catalytic domain"/>
    <property type="match status" value="1"/>
</dbReference>
<dbReference type="PANTHER" id="PTHR42716:SF2">
    <property type="entry name" value="L-ASPARTATE OXIDASE, CHLOROPLASTIC"/>
    <property type="match status" value="1"/>
</dbReference>
<protein>
    <recommendedName>
        <fullName evidence="4 10">L-aspartate oxidase</fullName>
        <ecNumber evidence="4 10">1.4.3.16</ecNumber>
    </recommendedName>
</protein>
<dbReference type="PIRSF" id="PIRSF000171">
    <property type="entry name" value="SDHA_APRA_LASPO"/>
    <property type="match status" value="1"/>
</dbReference>
<evidence type="ECO:0000256" key="5">
    <source>
        <dbReference type="ARBA" id="ARBA00022630"/>
    </source>
</evidence>
<dbReference type="PANTHER" id="PTHR42716">
    <property type="entry name" value="L-ASPARTATE OXIDASE"/>
    <property type="match status" value="1"/>
</dbReference>
<dbReference type="Proteomes" id="UP000323337">
    <property type="component" value="Unassembled WGS sequence"/>
</dbReference>
<evidence type="ECO:0000256" key="9">
    <source>
        <dbReference type="ARBA" id="ARBA00048305"/>
    </source>
</evidence>
<dbReference type="InterPro" id="IPR027477">
    <property type="entry name" value="Succ_DH/fumarate_Rdtase_cat_sf"/>
</dbReference>
<dbReference type="GO" id="GO:0005737">
    <property type="term" value="C:cytoplasm"/>
    <property type="evidence" value="ECO:0007669"/>
    <property type="project" value="UniProtKB-SubCell"/>
</dbReference>
<dbReference type="InterPro" id="IPR015939">
    <property type="entry name" value="Fum_Rdtase/Succ_DH_flav-like_C"/>
</dbReference>
<evidence type="ECO:0000256" key="8">
    <source>
        <dbReference type="ARBA" id="ARBA00023002"/>
    </source>
</evidence>
<comment type="cofactor">
    <cofactor evidence="1 12">
        <name>FAD</name>
        <dbReference type="ChEBI" id="CHEBI:57692"/>
    </cofactor>
</comment>
<feature type="domain" description="FAD-dependent oxidoreductase 2 FAD-binding" evidence="13">
    <location>
        <begin position="7"/>
        <end position="378"/>
    </location>
</feature>
<dbReference type="Pfam" id="PF02910">
    <property type="entry name" value="Succ_DH_flav_C"/>
    <property type="match status" value="1"/>
</dbReference>
<dbReference type="EMBL" id="VSIV01000023">
    <property type="protein sequence ID" value="TYB36243.1"/>
    <property type="molecule type" value="Genomic_DNA"/>
</dbReference>
<dbReference type="AlphaFoldDB" id="A0A5D0MVV5"/>
<proteinExistence type="inferred from homology"/>
<comment type="caution">
    <text evidence="15">The sequence shown here is derived from an EMBL/GenBank/DDBJ whole genome shotgun (WGS) entry which is preliminary data.</text>
</comment>
<dbReference type="RefSeq" id="WP_303700020.1">
    <property type="nucleotide sequence ID" value="NZ_VSIV01000023.1"/>
</dbReference>
<reference evidence="15 16" key="1">
    <citation type="submission" date="2019-08" db="EMBL/GenBank/DDBJ databases">
        <title>Genomic characterization of a novel candidate phylum (ARYD3) from a high temperature, high salinity tertiary oil reservoir in north central Oklahoma, USA.</title>
        <authorList>
            <person name="Youssef N.H."/>
            <person name="Yadav A."/>
            <person name="Elshahed M.S."/>
        </authorList>
    </citation>
    <scope>NUCLEOTIDE SEQUENCE [LARGE SCALE GENOMIC DNA]</scope>
    <source>
        <strain evidence="15">ARYD1</strain>
    </source>
</reference>